<gene>
    <name evidence="1" type="ORF">TrRE_jg13105</name>
</gene>
<reference evidence="1" key="1">
    <citation type="submission" date="2022-07" db="EMBL/GenBank/DDBJ databases">
        <title>Genome analysis of Parmales, a sister group of diatoms, reveals the evolutionary specialization of diatoms from phago-mixotrophs to photoautotrophs.</title>
        <authorList>
            <person name="Ban H."/>
            <person name="Sato S."/>
            <person name="Yoshikawa S."/>
            <person name="Kazumasa Y."/>
            <person name="Nakamura Y."/>
            <person name="Ichinomiya M."/>
            <person name="Saitoh K."/>
            <person name="Sato N."/>
            <person name="Blanc-Mathieu R."/>
            <person name="Endo H."/>
            <person name="Kuwata A."/>
            <person name="Ogata H."/>
        </authorList>
    </citation>
    <scope>NUCLEOTIDE SEQUENCE</scope>
</reference>
<evidence type="ECO:0000313" key="2">
    <source>
        <dbReference type="Proteomes" id="UP001165082"/>
    </source>
</evidence>
<dbReference type="InterPro" id="IPR053264">
    <property type="entry name" value="Lipoate-ligase_2_inactive"/>
</dbReference>
<dbReference type="Proteomes" id="UP001165082">
    <property type="component" value="Unassembled WGS sequence"/>
</dbReference>
<comment type="caution">
    <text evidence="1">The sequence shown here is derived from an EMBL/GenBank/DDBJ whole genome shotgun (WGS) entry which is preliminary data.</text>
</comment>
<dbReference type="OrthoDB" id="201621at2759"/>
<accession>A0A9W7L4D0</accession>
<protein>
    <submittedName>
        <fullName evidence="1">Uncharacterized protein</fullName>
    </submittedName>
</protein>
<dbReference type="SUPFAM" id="SSF55681">
    <property type="entry name" value="Class II aaRS and biotin synthetases"/>
    <property type="match status" value="1"/>
</dbReference>
<dbReference type="EMBL" id="BRXZ01008593">
    <property type="protein sequence ID" value="GMI28446.1"/>
    <property type="molecule type" value="Genomic_DNA"/>
</dbReference>
<dbReference type="Gene3D" id="3.30.930.10">
    <property type="entry name" value="Bira Bifunctional Protein, Domain 2"/>
    <property type="match status" value="1"/>
</dbReference>
<keyword evidence="2" id="KW-1185">Reference proteome</keyword>
<proteinExistence type="predicted"/>
<name>A0A9W7L4D0_9STRA</name>
<dbReference type="AlphaFoldDB" id="A0A9W7L4D0"/>
<dbReference type="PANTHER" id="PTHR43506:SF1">
    <property type="entry name" value="BPL_LPL CATALYTIC DOMAIN-CONTAINING PROTEIN"/>
    <property type="match status" value="1"/>
</dbReference>
<dbReference type="PANTHER" id="PTHR43506">
    <property type="entry name" value="BIOTIN/LIPOATE A/B PROTEIN LIGASE FAMILY"/>
    <property type="match status" value="1"/>
</dbReference>
<dbReference type="InterPro" id="IPR045864">
    <property type="entry name" value="aa-tRNA-synth_II/BPL/LPL"/>
</dbReference>
<sequence length="179" mass="20869">MDWSAREVYNDVFKSMNEARGSFCKGGKFELLENDYVLSLTGESGFLKFGGNAQAITSLGFLHHTSFLYDWDDVNMSHLTVPKKRPDYRGDRGHGGFLVKMREVWGKGCDELFYDTLERRVRDAFDVEEKIEYDDVMEIVFEGTGGQERWEEWCRGKPGSWGRLGARTRWVEDERRELK</sequence>
<evidence type="ECO:0000313" key="1">
    <source>
        <dbReference type="EMBL" id="GMI28446.1"/>
    </source>
</evidence>
<organism evidence="1 2">
    <name type="scientific">Triparma retinervis</name>
    <dbReference type="NCBI Taxonomy" id="2557542"/>
    <lineage>
        <taxon>Eukaryota</taxon>
        <taxon>Sar</taxon>
        <taxon>Stramenopiles</taxon>
        <taxon>Ochrophyta</taxon>
        <taxon>Bolidophyceae</taxon>
        <taxon>Parmales</taxon>
        <taxon>Triparmaceae</taxon>
        <taxon>Triparma</taxon>
    </lineage>
</organism>